<dbReference type="Pfam" id="PF02645">
    <property type="entry name" value="DegV"/>
    <property type="match status" value="1"/>
</dbReference>
<dbReference type="PANTHER" id="PTHR33434:SF8">
    <property type="entry name" value="DEGV DOMAIN-CONTAINING PROTEIN SPR1019"/>
    <property type="match status" value="1"/>
</dbReference>
<dbReference type="RefSeq" id="WP_068911937.1">
    <property type="nucleotide sequence ID" value="NZ_MBEW02000005.1"/>
</dbReference>
<dbReference type="Proteomes" id="UP000093352">
    <property type="component" value="Unassembled WGS sequence"/>
</dbReference>
<dbReference type="AlphaFoldDB" id="A0A371IME0"/>
<proteinExistence type="predicted"/>
<organism evidence="2 3">
    <name type="scientific">Criibacterium bergeronii</name>
    <dbReference type="NCBI Taxonomy" id="1871336"/>
    <lineage>
        <taxon>Bacteria</taxon>
        <taxon>Bacillati</taxon>
        <taxon>Bacillota</taxon>
        <taxon>Clostridia</taxon>
        <taxon>Peptostreptococcales</taxon>
        <taxon>Filifactoraceae</taxon>
        <taxon>Criibacterium</taxon>
    </lineage>
</organism>
<dbReference type="SUPFAM" id="SSF82549">
    <property type="entry name" value="DAK1/DegV-like"/>
    <property type="match status" value="1"/>
</dbReference>
<dbReference type="EMBL" id="MBEW02000005">
    <property type="protein sequence ID" value="RDY21638.1"/>
    <property type="molecule type" value="Genomic_DNA"/>
</dbReference>
<evidence type="ECO:0000313" key="3">
    <source>
        <dbReference type="Proteomes" id="UP000093352"/>
    </source>
</evidence>
<protein>
    <submittedName>
        <fullName evidence="2">DegV family protein</fullName>
    </submittedName>
</protein>
<dbReference type="PROSITE" id="PS51482">
    <property type="entry name" value="DEGV"/>
    <property type="match status" value="1"/>
</dbReference>
<dbReference type="InterPro" id="IPR050270">
    <property type="entry name" value="DegV_domain_contain"/>
</dbReference>
<sequence>MSVKIIVDTASQYTKEIGEKNGITVIPMPVISEKDNKEYFTGDITAQQFYENMLNKQVYTTAQVGISTYLKYFEEFYKNKQEAIYFSLSSGLSSTYDTSLMAINELNEKYKKQYVYSYDSKMATAGIDLVVSKVLNGANNGMTIEQLIKIADDTLTKICAYLAVTDLEYLYRGGRISKTTAFVANALSLKPIIEMNISIGKLHMTDKVRGYKKLAKYFVEKAQSDCNGAPVAPIYLCNCLDTELIYEIKDKFMSEFGFKDSDFIVDSTCIIIGCHTGPGSVYVFYLKEEVGI</sequence>
<gene>
    <name evidence="2" type="ORF">BBG48_003395</name>
</gene>
<dbReference type="GO" id="GO:0008289">
    <property type="term" value="F:lipid binding"/>
    <property type="evidence" value="ECO:0007669"/>
    <property type="project" value="UniProtKB-KW"/>
</dbReference>
<dbReference type="InterPro" id="IPR043168">
    <property type="entry name" value="DegV_C"/>
</dbReference>
<evidence type="ECO:0000313" key="2">
    <source>
        <dbReference type="EMBL" id="RDY21638.1"/>
    </source>
</evidence>
<accession>A0A371IME0</accession>
<dbReference type="NCBIfam" id="TIGR00762">
    <property type="entry name" value="DegV"/>
    <property type="match status" value="1"/>
</dbReference>
<dbReference type="Gene3D" id="3.30.1180.10">
    <property type="match status" value="1"/>
</dbReference>
<keyword evidence="3" id="KW-1185">Reference proteome</keyword>
<evidence type="ECO:0000256" key="1">
    <source>
        <dbReference type="ARBA" id="ARBA00023121"/>
    </source>
</evidence>
<reference evidence="2 3" key="1">
    <citation type="journal article" date="2016" name="Genome Announc.">
        <title>Draft Genome Sequence of Criibacterium bergeronii gen. nov., sp. nov., Strain CCRI-22567T, Isolated from a Vaginal Sample from a Woman with Bacterial Vaginosis.</title>
        <authorList>
            <person name="Maheux A.F."/>
            <person name="Berube E."/>
            <person name="Boudreau D.K."/>
            <person name="Raymond F."/>
            <person name="Corbeil J."/>
            <person name="Roy P.H."/>
            <person name="Boissinot M."/>
            <person name="Omar R.F."/>
        </authorList>
    </citation>
    <scope>NUCLEOTIDE SEQUENCE [LARGE SCALE GENOMIC DNA]</scope>
    <source>
        <strain evidence="2 3">CCRI-22567</strain>
    </source>
</reference>
<keyword evidence="1" id="KW-0446">Lipid-binding</keyword>
<dbReference type="InterPro" id="IPR003797">
    <property type="entry name" value="DegV"/>
</dbReference>
<name>A0A371IME0_9FIRM</name>
<dbReference type="PANTHER" id="PTHR33434">
    <property type="entry name" value="DEGV DOMAIN-CONTAINING PROTEIN DR_1986-RELATED"/>
    <property type="match status" value="1"/>
</dbReference>
<dbReference type="STRING" id="1871336.BBG48_05960"/>
<dbReference type="Gene3D" id="3.40.50.10170">
    <property type="match status" value="1"/>
</dbReference>
<comment type="caution">
    <text evidence="2">The sequence shown here is derived from an EMBL/GenBank/DDBJ whole genome shotgun (WGS) entry which is preliminary data.</text>
</comment>